<gene>
    <name evidence="1" type="ORF">CLUP02_10388</name>
</gene>
<protein>
    <submittedName>
        <fullName evidence="1">Uncharacterized protein</fullName>
    </submittedName>
</protein>
<organism evidence="1 2">
    <name type="scientific">Colletotrichum lupini</name>
    <dbReference type="NCBI Taxonomy" id="145971"/>
    <lineage>
        <taxon>Eukaryota</taxon>
        <taxon>Fungi</taxon>
        <taxon>Dikarya</taxon>
        <taxon>Ascomycota</taxon>
        <taxon>Pezizomycotina</taxon>
        <taxon>Sordariomycetes</taxon>
        <taxon>Hypocreomycetidae</taxon>
        <taxon>Glomerellales</taxon>
        <taxon>Glomerellaceae</taxon>
        <taxon>Colletotrichum</taxon>
        <taxon>Colletotrichum acutatum species complex</taxon>
    </lineage>
</organism>
<dbReference type="GeneID" id="73344374"/>
<dbReference type="Proteomes" id="UP000830671">
    <property type="component" value="Chromosome 5"/>
</dbReference>
<evidence type="ECO:0000313" key="1">
    <source>
        <dbReference type="EMBL" id="UQC84892.1"/>
    </source>
</evidence>
<name>A0A9Q8WJB4_9PEZI</name>
<accession>A0A9Q8WJB4</accession>
<evidence type="ECO:0000313" key="2">
    <source>
        <dbReference type="Proteomes" id="UP000830671"/>
    </source>
</evidence>
<dbReference type="EMBL" id="CP019477">
    <property type="protein sequence ID" value="UQC84892.1"/>
    <property type="molecule type" value="Genomic_DNA"/>
</dbReference>
<reference evidence="1" key="1">
    <citation type="journal article" date="2021" name="Mol. Plant Microbe Interact.">
        <title>Complete Genome Sequence of the Plant-Pathogenic Fungus Colletotrichum lupini.</title>
        <authorList>
            <person name="Baroncelli R."/>
            <person name="Pensec F."/>
            <person name="Da Lio D."/>
            <person name="Boufleur T."/>
            <person name="Vicente I."/>
            <person name="Sarrocco S."/>
            <person name="Picot A."/>
            <person name="Baraldi E."/>
            <person name="Sukno S."/>
            <person name="Thon M."/>
            <person name="Le Floch G."/>
        </authorList>
    </citation>
    <scope>NUCLEOTIDE SEQUENCE</scope>
    <source>
        <strain evidence="1">IMI 504893</strain>
    </source>
</reference>
<dbReference type="RefSeq" id="XP_049146509.1">
    <property type="nucleotide sequence ID" value="XM_049289364.1"/>
</dbReference>
<dbReference type="AlphaFoldDB" id="A0A9Q8WJB4"/>
<keyword evidence="2" id="KW-1185">Reference proteome</keyword>
<sequence length="186" mass="20867">MLHTRIILLDNNNRGRDSIESREFGMKGVSKTASVRKLWQLPNHKRALRRTSFPCPRVQLEPQGGTSDFAALQYASFVNVITYENSHPPNVSCSILAHLTTSRQVVLQVSERPCSKETHLCKTMPLNRPISLTRLSSSLTLRYVRTSALSQPSHPTSSFKPIMLFSTLSDYPTHPALLISSPVLVR</sequence>
<proteinExistence type="predicted"/>
<dbReference type="KEGG" id="clup:CLUP02_10388"/>